<evidence type="ECO:0000259" key="8">
    <source>
        <dbReference type="Pfam" id="PF01435"/>
    </source>
</evidence>
<keyword evidence="5 6" id="KW-0482">Metalloprotease</keyword>
<keyword evidence="10" id="KW-1185">Reference proteome</keyword>
<dbReference type="RefSeq" id="WP_152101539.1">
    <property type="nucleotide sequence ID" value="NZ_AP021861.1"/>
</dbReference>
<dbReference type="InterPro" id="IPR051156">
    <property type="entry name" value="Mito/Outer_Membr_Metalloprot"/>
</dbReference>
<dbReference type="CDD" id="cd07331">
    <property type="entry name" value="M48C_Oma1_like"/>
    <property type="match status" value="1"/>
</dbReference>
<protein>
    <recommendedName>
        <fullName evidence="8">Peptidase M48 domain-containing protein</fullName>
    </recommendedName>
</protein>
<accession>A0A5K7XJQ4</accession>
<keyword evidence="2" id="KW-0479">Metal-binding</keyword>
<evidence type="ECO:0000256" key="1">
    <source>
        <dbReference type="ARBA" id="ARBA00022670"/>
    </source>
</evidence>
<evidence type="ECO:0000313" key="10">
    <source>
        <dbReference type="Proteomes" id="UP000326837"/>
    </source>
</evidence>
<dbReference type="InterPro" id="IPR001915">
    <property type="entry name" value="Peptidase_M48"/>
</dbReference>
<feature type="region of interest" description="Disordered" evidence="7">
    <location>
        <begin position="1"/>
        <end position="29"/>
    </location>
</feature>
<evidence type="ECO:0000256" key="4">
    <source>
        <dbReference type="ARBA" id="ARBA00022833"/>
    </source>
</evidence>
<dbReference type="Proteomes" id="UP000326837">
    <property type="component" value="Chromosome"/>
</dbReference>
<dbReference type="AlphaFoldDB" id="A0A5K7XJQ4"/>
<dbReference type="KEGG" id="lpav:PLANPX_5969"/>
<evidence type="ECO:0000313" key="9">
    <source>
        <dbReference type="EMBL" id="BBO36357.1"/>
    </source>
</evidence>
<keyword evidence="3 6" id="KW-0378">Hydrolase</keyword>
<sequence>MRLPSPFPFPQQRSRNSGGRSPFGGSSDGRSNGLKARLLIALAIVGFAVLSYYLKPGDVNEVTGEVERVALIDPEEEIQLGLQAAPEMVDMHGGQSRDRGGQQAVNIVGNQLLDALDRDLKQHDRHNPYRNAFRFTLLADPQTVNAFALPGGPVFITQALYDKFTTKGQLAGVLGHEIGHVLSRHANKQMARQGMFQGIAGAVGVLGGDVNSAQMGQMVSSVLSTSYGRDAELESDKWGVRLMAMAGYDPRAMIDVMQILDEASGGAGGPPEFLSTHPKPANRVEYIKRVIAEEFPNGVPDGLEK</sequence>
<organism evidence="9 10">
    <name type="scientific">Lacipirellula parvula</name>
    <dbReference type="NCBI Taxonomy" id="2650471"/>
    <lineage>
        <taxon>Bacteria</taxon>
        <taxon>Pseudomonadati</taxon>
        <taxon>Planctomycetota</taxon>
        <taxon>Planctomycetia</taxon>
        <taxon>Pirellulales</taxon>
        <taxon>Lacipirellulaceae</taxon>
        <taxon>Lacipirellula</taxon>
    </lineage>
</organism>
<dbReference type="PANTHER" id="PTHR22726">
    <property type="entry name" value="METALLOENDOPEPTIDASE OMA1"/>
    <property type="match status" value="1"/>
</dbReference>
<keyword evidence="1 6" id="KW-0645">Protease</keyword>
<dbReference type="PANTHER" id="PTHR22726:SF1">
    <property type="entry name" value="METALLOENDOPEPTIDASE OMA1, MITOCHONDRIAL"/>
    <property type="match status" value="1"/>
</dbReference>
<proteinExistence type="inferred from homology"/>
<dbReference type="EMBL" id="AP021861">
    <property type="protein sequence ID" value="BBO36357.1"/>
    <property type="molecule type" value="Genomic_DNA"/>
</dbReference>
<dbReference type="Gene3D" id="3.30.2010.10">
    <property type="entry name" value="Metalloproteases ('zincins'), catalytic domain"/>
    <property type="match status" value="1"/>
</dbReference>
<name>A0A5K7XJQ4_9BACT</name>
<dbReference type="GO" id="GO:0004222">
    <property type="term" value="F:metalloendopeptidase activity"/>
    <property type="evidence" value="ECO:0007669"/>
    <property type="project" value="InterPro"/>
</dbReference>
<reference evidence="10" key="1">
    <citation type="submission" date="2019-10" db="EMBL/GenBank/DDBJ databases">
        <title>Lacipirellula parvula gen. nov., sp. nov., representing a lineage of planctomycetes widespread in freshwater anoxic habitats, and description of the family Lacipirellulaceae.</title>
        <authorList>
            <person name="Dedysh S.N."/>
            <person name="Kulichevskaya I.S."/>
            <person name="Beletsky A.V."/>
            <person name="Rakitin A.L."/>
            <person name="Mardanov A.V."/>
            <person name="Ivanova A.A."/>
            <person name="Saltykova V.X."/>
            <person name="Rijpstra W.I.C."/>
            <person name="Sinninghe Damste J.S."/>
            <person name="Ravin N.V."/>
        </authorList>
    </citation>
    <scope>NUCLEOTIDE SEQUENCE [LARGE SCALE GENOMIC DNA]</scope>
    <source>
        <strain evidence="10">PX69</strain>
    </source>
</reference>
<comment type="similarity">
    <text evidence="6">Belongs to the peptidase M48 family.</text>
</comment>
<dbReference type="GO" id="GO:0051603">
    <property type="term" value="P:proteolysis involved in protein catabolic process"/>
    <property type="evidence" value="ECO:0007669"/>
    <property type="project" value="TreeGrafter"/>
</dbReference>
<evidence type="ECO:0000256" key="3">
    <source>
        <dbReference type="ARBA" id="ARBA00022801"/>
    </source>
</evidence>
<dbReference type="GO" id="GO:0046872">
    <property type="term" value="F:metal ion binding"/>
    <property type="evidence" value="ECO:0007669"/>
    <property type="project" value="UniProtKB-KW"/>
</dbReference>
<keyword evidence="4 6" id="KW-0862">Zinc</keyword>
<gene>
    <name evidence="9" type="ORF">PLANPX_5969</name>
</gene>
<comment type="cofactor">
    <cofactor evidence="6">
        <name>Zn(2+)</name>
        <dbReference type="ChEBI" id="CHEBI:29105"/>
    </cofactor>
    <text evidence="6">Binds 1 zinc ion per subunit.</text>
</comment>
<evidence type="ECO:0000256" key="2">
    <source>
        <dbReference type="ARBA" id="ARBA00022723"/>
    </source>
</evidence>
<evidence type="ECO:0000256" key="5">
    <source>
        <dbReference type="ARBA" id="ARBA00023049"/>
    </source>
</evidence>
<feature type="domain" description="Peptidase M48" evidence="8">
    <location>
        <begin position="128"/>
        <end position="289"/>
    </location>
</feature>
<dbReference type="Pfam" id="PF01435">
    <property type="entry name" value="Peptidase_M48"/>
    <property type="match status" value="1"/>
</dbReference>
<dbReference type="GO" id="GO:0016020">
    <property type="term" value="C:membrane"/>
    <property type="evidence" value="ECO:0007669"/>
    <property type="project" value="TreeGrafter"/>
</dbReference>
<evidence type="ECO:0000256" key="6">
    <source>
        <dbReference type="RuleBase" id="RU003983"/>
    </source>
</evidence>
<evidence type="ECO:0000256" key="7">
    <source>
        <dbReference type="SAM" id="MobiDB-lite"/>
    </source>
</evidence>